<accession>A0ABT8JVY1</accession>
<dbReference type="InterPro" id="IPR018713">
    <property type="entry name" value="MPAB/Lcp_cat_dom"/>
</dbReference>
<organism evidence="2 3">
    <name type="scientific">Arthrobacter burdickii</name>
    <dbReference type="NCBI Taxonomy" id="3035920"/>
    <lineage>
        <taxon>Bacteria</taxon>
        <taxon>Bacillati</taxon>
        <taxon>Actinomycetota</taxon>
        <taxon>Actinomycetes</taxon>
        <taxon>Micrococcales</taxon>
        <taxon>Micrococcaceae</taxon>
        <taxon>Arthrobacter</taxon>
    </lineage>
</organism>
<dbReference type="PANTHER" id="PTHR36151:SF3">
    <property type="entry name" value="ER-BOUND OXYGENASE MPAB_MPAB'_RUBBER OXYGENASE CATALYTIC DOMAIN-CONTAINING PROTEIN"/>
    <property type="match status" value="1"/>
</dbReference>
<reference evidence="2" key="1">
    <citation type="submission" date="2023-06" db="EMBL/GenBank/DDBJ databases">
        <title>MT1 and MT2 Draft Genomes of Novel Species.</title>
        <authorList>
            <person name="Venkateswaran K."/>
        </authorList>
    </citation>
    <scope>NUCLEOTIDE SEQUENCE</scope>
    <source>
        <strain evidence="2">IIF3SC-B10</strain>
    </source>
</reference>
<evidence type="ECO:0000313" key="3">
    <source>
        <dbReference type="Proteomes" id="UP001174209"/>
    </source>
</evidence>
<proteinExistence type="predicted"/>
<dbReference type="RefSeq" id="WP_301224035.1">
    <property type="nucleotide sequence ID" value="NZ_JAROCG010000001.1"/>
</dbReference>
<sequence>MGIIGTWKTQLRTTFTDGDPAIPQWQFEFENGDDAGYFPVGSAVWTVHSSMTPTVAGIRALLLQALHPGAMAGVHAHSSFREEPLGRLANTIRWIFTVTYGSRVAAQEGSAFVQRLHTRVHGTYVDSRGEEKPYSAADPDLIRWVHLAFTDAFVAAHASYGGSIPGGVDQYVAEWAQAGELMGLEDPPRSEAELRSQLAAFDGELTASEQVRQALTYIRRPPLPWSQRLGYQVLFAGAVATLEPRHREMLGLRVPSLGPVALPLRTAVRLVLGMIRLGLGPEGPAEAAAKRRIRRVTGAAADGASGVASA</sequence>
<dbReference type="PANTHER" id="PTHR36151">
    <property type="entry name" value="BLR2777 PROTEIN"/>
    <property type="match status" value="1"/>
</dbReference>
<evidence type="ECO:0000313" key="2">
    <source>
        <dbReference type="EMBL" id="MDN4609336.1"/>
    </source>
</evidence>
<dbReference type="EMBL" id="JAROCG010000001">
    <property type="protein sequence ID" value="MDN4609336.1"/>
    <property type="molecule type" value="Genomic_DNA"/>
</dbReference>
<protein>
    <submittedName>
        <fullName evidence="2">Oxygenase MpaB family protein</fullName>
        <ecNumber evidence="2">1.-.-.-</ecNumber>
    </submittedName>
</protein>
<feature type="domain" description="ER-bound oxygenase mpaB/mpaB'/Rubber oxygenase catalytic" evidence="1">
    <location>
        <begin position="45"/>
        <end position="271"/>
    </location>
</feature>
<evidence type="ECO:0000259" key="1">
    <source>
        <dbReference type="Pfam" id="PF09995"/>
    </source>
</evidence>
<dbReference type="EC" id="1.-.-.-" evidence="2"/>
<dbReference type="GO" id="GO:0016491">
    <property type="term" value="F:oxidoreductase activity"/>
    <property type="evidence" value="ECO:0007669"/>
    <property type="project" value="UniProtKB-KW"/>
</dbReference>
<name>A0ABT8JVY1_9MICC</name>
<keyword evidence="3" id="KW-1185">Reference proteome</keyword>
<keyword evidence="2" id="KW-0560">Oxidoreductase</keyword>
<dbReference type="Proteomes" id="UP001174209">
    <property type="component" value="Unassembled WGS sequence"/>
</dbReference>
<comment type="caution">
    <text evidence="2">The sequence shown here is derived from an EMBL/GenBank/DDBJ whole genome shotgun (WGS) entry which is preliminary data.</text>
</comment>
<gene>
    <name evidence="2" type="ORF">P5G52_00475</name>
</gene>
<dbReference type="Pfam" id="PF09995">
    <property type="entry name" value="MPAB_Lcp_cat"/>
    <property type="match status" value="1"/>
</dbReference>